<keyword evidence="3" id="KW-1185">Reference proteome</keyword>
<name>A0A834NCT2_VESPE</name>
<accession>A0A834NCT2</accession>
<gene>
    <name evidence="2" type="ORF">H0235_014934</name>
</gene>
<dbReference type="EMBL" id="JACSDY010000016">
    <property type="protein sequence ID" value="KAF7404240.1"/>
    <property type="molecule type" value="Genomic_DNA"/>
</dbReference>
<evidence type="ECO:0000313" key="3">
    <source>
        <dbReference type="Proteomes" id="UP000600918"/>
    </source>
</evidence>
<sequence length="150" mass="17248">MAALPSSMLSSGMPFVGKPRNYPSANLSGSCVLQGKNQEYDHRAYKRFIIKGLQFERLKLYPSLLMKFFVTSSFSSLGLFGAAAISKILQQRIIENRNSYQWLVYVRLTTSHNASAKRREEEVVEEKEEKEEEEEEEDDDDDDNDNVWAL</sequence>
<organism evidence="2 3">
    <name type="scientific">Vespula pensylvanica</name>
    <name type="common">Western yellow jacket</name>
    <name type="synonym">Wasp</name>
    <dbReference type="NCBI Taxonomy" id="30213"/>
    <lineage>
        <taxon>Eukaryota</taxon>
        <taxon>Metazoa</taxon>
        <taxon>Ecdysozoa</taxon>
        <taxon>Arthropoda</taxon>
        <taxon>Hexapoda</taxon>
        <taxon>Insecta</taxon>
        <taxon>Pterygota</taxon>
        <taxon>Neoptera</taxon>
        <taxon>Endopterygota</taxon>
        <taxon>Hymenoptera</taxon>
        <taxon>Apocrita</taxon>
        <taxon>Aculeata</taxon>
        <taxon>Vespoidea</taxon>
        <taxon>Vespidae</taxon>
        <taxon>Vespinae</taxon>
        <taxon>Vespula</taxon>
    </lineage>
</organism>
<evidence type="ECO:0000256" key="1">
    <source>
        <dbReference type="SAM" id="MobiDB-lite"/>
    </source>
</evidence>
<feature type="compositionally biased region" description="Acidic residues" evidence="1">
    <location>
        <begin position="122"/>
        <end position="150"/>
    </location>
</feature>
<evidence type="ECO:0000313" key="2">
    <source>
        <dbReference type="EMBL" id="KAF7404240.1"/>
    </source>
</evidence>
<reference evidence="2" key="1">
    <citation type="journal article" date="2020" name="G3 (Bethesda)">
        <title>High-Quality Assemblies for Three Invasive Social Wasps from the &lt;i&gt;Vespula&lt;/i&gt; Genus.</title>
        <authorList>
            <person name="Harrop T.W.R."/>
            <person name="Guhlin J."/>
            <person name="McLaughlin G.M."/>
            <person name="Permina E."/>
            <person name="Stockwell P."/>
            <person name="Gilligan J."/>
            <person name="Le Lec M.F."/>
            <person name="Gruber M.A.M."/>
            <person name="Quinn O."/>
            <person name="Lovegrove M."/>
            <person name="Duncan E.J."/>
            <person name="Remnant E.J."/>
            <person name="Van Eeckhoven J."/>
            <person name="Graham B."/>
            <person name="Knapp R.A."/>
            <person name="Langford K.W."/>
            <person name="Kronenberg Z."/>
            <person name="Press M.O."/>
            <person name="Eacker S.M."/>
            <person name="Wilson-Rankin E.E."/>
            <person name="Purcell J."/>
            <person name="Lester P.J."/>
            <person name="Dearden P.K."/>
        </authorList>
    </citation>
    <scope>NUCLEOTIDE SEQUENCE</scope>
    <source>
        <strain evidence="2">Volc-1</strain>
    </source>
</reference>
<dbReference type="Proteomes" id="UP000600918">
    <property type="component" value="Unassembled WGS sequence"/>
</dbReference>
<dbReference type="AlphaFoldDB" id="A0A834NCT2"/>
<comment type="caution">
    <text evidence="2">The sequence shown here is derived from an EMBL/GenBank/DDBJ whole genome shotgun (WGS) entry which is preliminary data.</text>
</comment>
<proteinExistence type="predicted"/>
<feature type="region of interest" description="Disordered" evidence="1">
    <location>
        <begin position="113"/>
        <end position="150"/>
    </location>
</feature>
<protein>
    <submittedName>
        <fullName evidence="2">Uncharacterized protein</fullName>
    </submittedName>
</protein>